<feature type="region of interest" description="Disordered" evidence="2">
    <location>
        <begin position="332"/>
        <end position="410"/>
    </location>
</feature>
<name>A0ABQ5G9D0_9ASTR</name>
<organism evidence="4 5">
    <name type="scientific">Tanacetum coccineum</name>
    <dbReference type="NCBI Taxonomy" id="301880"/>
    <lineage>
        <taxon>Eukaryota</taxon>
        <taxon>Viridiplantae</taxon>
        <taxon>Streptophyta</taxon>
        <taxon>Embryophyta</taxon>
        <taxon>Tracheophyta</taxon>
        <taxon>Spermatophyta</taxon>
        <taxon>Magnoliopsida</taxon>
        <taxon>eudicotyledons</taxon>
        <taxon>Gunneridae</taxon>
        <taxon>Pentapetalae</taxon>
        <taxon>asterids</taxon>
        <taxon>campanulids</taxon>
        <taxon>Asterales</taxon>
        <taxon>Asteraceae</taxon>
        <taxon>Asteroideae</taxon>
        <taxon>Anthemideae</taxon>
        <taxon>Anthemidinae</taxon>
        <taxon>Tanacetum</taxon>
    </lineage>
</organism>
<dbReference type="EMBL" id="BQNB010018227">
    <property type="protein sequence ID" value="GJT72115.1"/>
    <property type="molecule type" value="Genomic_DNA"/>
</dbReference>
<comment type="caution">
    <text evidence="4">The sequence shown here is derived from an EMBL/GenBank/DDBJ whole genome shotgun (WGS) entry which is preliminary data.</text>
</comment>
<gene>
    <name evidence="4" type="ORF">Tco_1031401</name>
</gene>
<feature type="compositionally biased region" description="Low complexity" evidence="2">
    <location>
        <begin position="352"/>
        <end position="369"/>
    </location>
</feature>
<feature type="coiled-coil region" evidence="1">
    <location>
        <begin position="83"/>
        <end position="138"/>
    </location>
</feature>
<evidence type="ECO:0000259" key="3">
    <source>
        <dbReference type="Pfam" id="PF03732"/>
    </source>
</evidence>
<reference evidence="4" key="1">
    <citation type="journal article" date="2022" name="Int. J. Mol. Sci.">
        <title>Draft Genome of Tanacetum Coccineum: Genomic Comparison of Closely Related Tanacetum-Family Plants.</title>
        <authorList>
            <person name="Yamashiro T."/>
            <person name="Shiraishi A."/>
            <person name="Nakayama K."/>
            <person name="Satake H."/>
        </authorList>
    </citation>
    <scope>NUCLEOTIDE SEQUENCE</scope>
</reference>
<keyword evidence="5" id="KW-1185">Reference proteome</keyword>
<keyword evidence="1" id="KW-0175">Coiled coil</keyword>
<evidence type="ECO:0000313" key="4">
    <source>
        <dbReference type="EMBL" id="GJT72115.1"/>
    </source>
</evidence>
<keyword evidence="4" id="KW-0695">RNA-directed DNA polymerase</keyword>
<dbReference type="Proteomes" id="UP001151760">
    <property type="component" value="Unassembled WGS sequence"/>
</dbReference>
<proteinExistence type="predicted"/>
<dbReference type="PANTHER" id="PTHR33223:SF6">
    <property type="entry name" value="CCHC-TYPE DOMAIN-CONTAINING PROTEIN"/>
    <property type="match status" value="1"/>
</dbReference>
<feature type="domain" description="Retrotransposon gag" evidence="3">
    <location>
        <begin position="204"/>
        <end position="301"/>
    </location>
</feature>
<protein>
    <submittedName>
        <fullName evidence="4">Reverse transcriptase domain-containing protein</fullName>
    </submittedName>
</protein>
<feature type="compositionally biased region" description="Basic and acidic residues" evidence="2">
    <location>
        <begin position="341"/>
        <end position="351"/>
    </location>
</feature>
<dbReference type="Pfam" id="PF03732">
    <property type="entry name" value="Retrotrans_gag"/>
    <property type="match status" value="1"/>
</dbReference>
<sequence length="446" mass="50406">MKALQAFYTEKSPIPSPIIIPPKTQEFFLPEGLLSPMQLSPSTPSQPQALEIGETSRKSAIKRHEEQIQEGLGKGTIIIQRDFDALAEELQQAHTQITKLRRKQIGSNHKISLARYRIAELAEVINDMETQAQAATMASASNPNRNTGPTGTPAVKMGNYKEFISCQPFYFNGTEGAVGLTRWFERTESVFSRSRCAEENKVTFATGTLTDDALSWWNAYAQPMGIEQANQITWTELKRLLTNKYCPRTEIRKMEEELYNLIVKGNDLKPYVRRFQELTVQVSNMVPNNDKLLEAFIGGLPRSIEGNVTASKPQTLEEAINIAQRLMDQVTKHAPMQVSSDNKRKFDDRRTFSNNSRSNNNYRNTNNRYNNRRQQNRRQEAGRAYAVTSSENGRMGHLSKNCRSKKPATRSNQLPVTVVCMPVVRKGTTQISAKDQALSPKEEPTC</sequence>
<evidence type="ECO:0000256" key="1">
    <source>
        <dbReference type="SAM" id="Coils"/>
    </source>
</evidence>
<keyword evidence="4" id="KW-0808">Transferase</keyword>
<keyword evidence="4" id="KW-0548">Nucleotidyltransferase</keyword>
<accession>A0ABQ5G9D0</accession>
<dbReference type="PANTHER" id="PTHR33223">
    <property type="entry name" value="CCHC-TYPE DOMAIN-CONTAINING PROTEIN"/>
    <property type="match status" value="1"/>
</dbReference>
<reference evidence="4" key="2">
    <citation type="submission" date="2022-01" db="EMBL/GenBank/DDBJ databases">
        <authorList>
            <person name="Yamashiro T."/>
            <person name="Shiraishi A."/>
            <person name="Satake H."/>
            <person name="Nakayama K."/>
        </authorList>
    </citation>
    <scope>NUCLEOTIDE SEQUENCE</scope>
</reference>
<dbReference type="InterPro" id="IPR005162">
    <property type="entry name" value="Retrotrans_gag_dom"/>
</dbReference>
<evidence type="ECO:0000256" key="2">
    <source>
        <dbReference type="SAM" id="MobiDB-lite"/>
    </source>
</evidence>
<dbReference type="GO" id="GO:0003964">
    <property type="term" value="F:RNA-directed DNA polymerase activity"/>
    <property type="evidence" value="ECO:0007669"/>
    <property type="project" value="UniProtKB-KW"/>
</dbReference>
<evidence type="ECO:0000313" key="5">
    <source>
        <dbReference type="Proteomes" id="UP001151760"/>
    </source>
</evidence>